<dbReference type="Proteomes" id="UP000002613">
    <property type="component" value="Chromosome"/>
</dbReference>
<dbReference type="Pfam" id="PF04367">
    <property type="entry name" value="DUF502"/>
    <property type="match status" value="1"/>
</dbReference>
<dbReference type="eggNOG" id="arCOG04755">
    <property type="taxonomic scope" value="Archaea"/>
</dbReference>
<proteinExistence type="predicted"/>
<dbReference type="PANTHER" id="PTHR31876:SF26">
    <property type="entry name" value="PROTEIN LIKE COV 2"/>
    <property type="match status" value="1"/>
</dbReference>
<sequence length="202" mass="22320">MLKTLRDTLLAGLVIFLPLAASIFVLYFTFRWIENLISPAVHKISGFYVPGFSLLLLFLTILILGLLSRFALGRKIIERLERSFLKVPLLRTIYSATKEAVKVLIEGEAEKIRGVVLVEYPRKGLYAIGFTSGKSIKAACEKTGKNLVNVFIPTSPNPTSGLVVLVPEEELIYLDISVEEAMKIIISGGFSQGETKESKNGE</sequence>
<dbReference type="AlphaFoldDB" id="D3RYP2"/>
<name>D3RYP2_FERPA</name>
<dbReference type="RefSeq" id="WP_012965948.1">
    <property type="nucleotide sequence ID" value="NC_013849.1"/>
</dbReference>
<evidence type="ECO:0000256" key="1">
    <source>
        <dbReference type="SAM" id="Phobius"/>
    </source>
</evidence>
<dbReference type="GeneID" id="8778973"/>
<reference evidence="3" key="1">
    <citation type="submission" date="2010-02" db="EMBL/GenBank/DDBJ databases">
        <title>Complete sequence of Ferroglobus placidus DSM 10642.</title>
        <authorList>
            <consortium name="US DOE Joint Genome Institute"/>
            <person name="Lucas S."/>
            <person name="Copeland A."/>
            <person name="Lapidus A."/>
            <person name="Cheng J.-F."/>
            <person name="Bruce D."/>
            <person name="Goodwin L."/>
            <person name="Pitluck S."/>
            <person name="Saunders E."/>
            <person name="Brettin T."/>
            <person name="Detter J.C."/>
            <person name="Han C."/>
            <person name="Tapia R."/>
            <person name="Larimer F."/>
            <person name="Land M."/>
            <person name="Hauser L."/>
            <person name="Kyrpides N."/>
            <person name="Ivanova N."/>
            <person name="Holmes D."/>
            <person name="Lovley D."/>
            <person name="Kyrpides N."/>
            <person name="Anderson I.J."/>
            <person name="Woyke T."/>
        </authorList>
    </citation>
    <scope>NUCLEOTIDE SEQUENCE [LARGE SCALE GENOMIC DNA]</scope>
    <source>
        <strain evidence="3">DSM 10642 / AEDII12DO</strain>
    </source>
</reference>
<feature type="transmembrane region" description="Helical" evidence="1">
    <location>
        <begin position="9"/>
        <end position="30"/>
    </location>
</feature>
<organism evidence="2 3">
    <name type="scientific">Ferroglobus placidus (strain DSM 10642 / AEDII12DO)</name>
    <dbReference type="NCBI Taxonomy" id="589924"/>
    <lineage>
        <taxon>Archaea</taxon>
        <taxon>Methanobacteriati</taxon>
        <taxon>Methanobacteriota</taxon>
        <taxon>Archaeoglobi</taxon>
        <taxon>Archaeoglobales</taxon>
        <taxon>Archaeoglobaceae</taxon>
        <taxon>Ferroglobus</taxon>
    </lineage>
</organism>
<keyword evidence="3" id="KW-1185">Reference proteome</keyword>
<dbReference type="InterPro" id="IPR007462">
    <property type="entry name" value="COV1-like"/>
</dbReference>
<dbReference type="PaxDb" id="589924-Ferp_1454"/>
<dbReference type="KEGG" id="fpl:Ferp_1454"/>
<gene>
    <name evidence="2" type="ordered locus">Ferp_1454</name>
</gene>
<accession>D3RYP2</accession>
<protein>
    <recommendedName>
        <fullName evidence="4">DUF502 domain-containing protein</fullName>
    </recommendedName>
</protein>
<dbReference type="HOGENOM" id="CLU_068050_2_0_2"/>
<evidence type="ECO:0008006" key="4">
    <source>
        <dbReference type="Google" id="ProtNLM"/>
    </source>
</evidence>
<keyword evidence="1" id="KW-0472">Membrane</keyword>
<evidence type="ECO:0000313" key="3">
    <source>
        <dbReference type="Proteomes" id="UP000002613"/>
    </source>
</evidence>
<dbReference type="OrthoDB" id="51558at2157"/>
<reference evidence="2 3" key="2">
    <citation type="journal article" date="2011" name="Stand. Genomic Sci.">
        <title>Complete genome sequence of Ferroglobus placidus AEDII12DO.</title>
        <authorList>
            <person name="Anderson I."/>
            <person name="Risso C."/>
            <person name="Holmes D."/>
            <person name="Lucas S."/>
            <person name="Copeland A."/>
            <person name="Lapidus A."/>
            <person name="Cheng J.F."/>
            <person name="Bruce D."/>
            <person name="Goodwin L."/>
            <person name="Pitluck S."/>
            <person name="Saunders E."/>
            <person name="Brettin T."/>
            <person name="Detter J.C."/>
            <person name="Han C."/>
            <person name="Tapia R."/>
            <person name="Larimer F."/>
            <person name="Land M."/>
            <person name="Hauser L."/>
            <person name="Woyke T."/>
            <person name="Lovley D."/>
            <person name="Kyrpides N."/>
            <person name="Ivanova N."/>
        </authorList>
    </citation>
    <scope>NUCLEOTIDE SEQUENCE [LARGE SCALE GENOMIC DNA]</scope>
    <source>
        <strain evidence="3">DSM 10642 / AEDII12DO</strain>
    </source>
</reference>
<feature type="transmembrane region" description="Helical" evidence="1">
    <location>
        <begin position="50"/>
        <end position="72"/>
    </location>
</feature>
<dbReference type="PANTHER" id="PTHR31876">
    <property type="entry name" value="COV-LIKE PROTEIN 1"/>
    <property type="match status" value="1"/>
</dbReference>
<dbReference type="EMBL" id="CP001899">
    <property type="protein sequence ID" value="ADC65605.1"/>
    <property type="molecule type" value="Genomic_DNA"/>
</dbReference>
<keyword evidence="1" id="KW-1133">Transmembrane helix</keyword>
<keyword evidence="1" id="KW-0812">Transmembrane</keyword>
<evidence type="ECO:0000313" key="2">
    <source>
        <dbReference type="EMBL" id="ADC65605.1"/>
    </source>
</evidence>